<proteinExistence type="predicted"/>
<reference evidence="1 2" key="1">
    <citation type="submission" date="2018-11" db="EMBL/GenBank/DDBJ databases">
        <title>Genome assembly of Steccherinum ochraceum LE-BIN_3174, the white-rot fungus of the Steccherinaceae family (The Residual Polyporoid clade, Polyporales, Basidiomycota).</title>
        <authorList>
            <person name="Fedorova T.V."/>
            <person name="Glazunova O.A."/>
            <person name="Landesman E.O."/>
            <person name="Moiseenko K.V."/>
            <person name="Psurtseva N.V."/>
            <person name="Savinova O.S."/>
            <person name="Shakhova N.V."/>
            <person name="Tyazhelova T.V."/>
            <person name="Vasina D.V."/>
        </authorList>
    </citation>
    <scope>NUCLEOTIDE SEQUENCE [LARGE SCALE GENOMIC DNA]</scope>
    <source>
        <strain evidence="1 2">LE-BIN_3174</strain>
    </source>
</reference>
<dbReference type="Proteomes" id="UP000292702">
    <property type="component" value="Unassembled WGS sequence"/>
</dbReference>
<comment type="caution">
    <text evidence="1">The sequence shown here is derived from an EMBL/GenBank/DDBJ whole genome shotgun (WGS) entry which is preliminary data.</text>
</comment>
<organism evidence="1 2">
    <name type="scientific">Steccherinum ochraceum</name>
    <dbReference type="NCBI Taxonomy" id="92696"/>
    <lineage>
        <taxon>Eukaryota</taxon>
        <taxon>Fungi</taxon>
        <taxon>Dikarya</taxon>
        <taxon>Basidiomycota</taxon>
        <taxon>Agaricomycotina</taxon>
        <taxon>Agaricomycetes</taxon>
        <taxon>Polyporales</taxon>
        <taxon>Steccherinaceae</taxon>
        <taxon>Steccherinum</taxon>
    </lineage>
</organism>
<accession>A0A4R0RDS3</accession>
<evidence type="ECO:0000313" key="1">
    <source>
        <dbReference type="EMBL" id="TCD64863.1"/>
    </source>
</evidence>
<protein>
    <submittedName>
        <fullName evidence="1">Uncharacterized protein</fullName>
    </submittedName>
</protein>
<dbReference type="AlphaFoldDB" id="A0A4R0RDS3"/>
<sequence length="102" mass="10723">MSLALAELPLRLPVTLDLVGAPSPGLLHQPHSILFIDVFIVKVDTVPTDVDASEAPASRSFPCVDEGGDLRENAACTTLPNACQRFGVDTVRSGIALQEGVV</sequence>
<gene>
    <name evidence="1" type="ORF">EIP91_003567</name>
</gene>
<dbReference type="EMBL" id="RWJN01000211">
    <property type="protein sequence ID" value="TCD64863.1"/>
    <property type="molecule type" value="Genomic_DNA"/>
</dbReference>
<evidence type="ECO:0000313" key="2">
    <source>
        <dbReference type="Proteomes" id="UP000292702"/>
    </source>
</evidence>
<name>A0A4R0RDS3_9APHY</name>
<keyword evidence="2" id="KW-1185">Reference proteome</keyword>